<evidence type="ECO:0000256" key="10">
    <source>
        <dbReference type="SAM" id="Phobius"/>
    </source>
</evidence>
<evidence type="ECO:0000256" key="2">
    <source>
        <dbReference type="ARBA" id="ARBA00010617"/>
    </source>
</evidence>
<dbReference type="GO" id="GO:0005506">
    <property type="term" value="F:iron ion binding"/>
    <property type="evidence" value="ECO:0007669"/>
    <property type="project" value="InterPro"/>
</dbReference>
<dbReference type="InterPro" id="IPR002401">
    <property type="entry name" value="Cyt_P450_E_grp-I"/>
</dbReference>
<dbReference type="SUPFAM" id="SSF48264">
    <property type="entry name" value="Cytochrome P450"/>
    <property type="match status" value="1"/>
</dbReference>
<evidence type="ECO:0000313" key="11">
    <source>
        <dbReference type="EMBL" id="KLO16864.1"/>
    </source>
</evidence>
<dbReference type="AlphaFoldDB" id="A0A0H2RYN2"/>
<gene>
    <name evidence="11" type="ORF">SCHPADRAFT_869180</name>
</gene>
<dbReference type="InParanoid" id="A0A0H2RYN2"/>
<evidence type="ECO:0000256" key="9">
    <source>
        <dbReference type="RuleBase" id="RU000461"/>
    </source>
</evidence>
<keyword evidence="6 8" id="KW-0408">Iron</keyword>
<accession>A0A0H2RYN2</accession>
<dbReference type="GO" id="GO:0004497">
    <property type="term" value="F:monooxygenase activity"/>
    <property type="evidence" value="ECO:0007669"/>
    <property type="project" value="UniProtKB-KW"/>
</dbReference>
<keyword evidence="10" id="KW-0472">Membrane</keyword>
<organism evidence="11 12">
    <name type="scientific">Schizopora paradoxa</name>
    <dbReference type="NCBI Taxonomy" id="27342"/>
    <lineage>
        <taxon>Eukaryota</taxon>
        <taxon>Fungi</taxon>
        <taxon>Dikarya</taxon>
        <taxon>Basidiomycota</taxon>
        <taxon>Agaricomycotina</taxon>
        <taxon>Agaricomycetes</taxon>
        <taxon>Hymenochaetales</taxon>
        <taxon>Schizoporaceae</taxon>
        <taxon>Schizopora</taxon>
    </lineage>
</organism>
<keyword evidence="10" id="KW-1133">Transmembrane helix</keyword>
<dbReference type="Pfam" id="PF00067">
    <property type="entry name" value="p450"/>
    <property type="match status" value="1"/>
</dbReference>
<evidence type="ECO:0000256" key="1">
    <source>
        <dbReference type="ARBA" id="ARBA00001971"/>
    </source>
</evidence>
<dbReference type="InterPro" id="IPR036396">
    <property type="entry name" value="Cyt_P450_sf"/>
</dbReference>
<feature type="transmembrane region" description="Helical" evidence="10">
    <location>
        <begin position="34"/>
        <end position="56"/>
    </location>
</feature>
<keyword evidence="12" id="KW-1185">Reference proteome</keyword>
<keyword evidence="5 9" id="KW-0560">Oxidoreductase</keyword>
<dbReference type="PANTHER" id="PTHR24287">
    <property type="entry name" value="P450, PUTATIVE (EUROFUNG)-RELATED"/>
    <property type="match status" value="1"/>
</dbReference>
<protein>
    <submittedName>
        <fullName evidence="11">Cytochrome P450 monooxygenase CYP63</fullName>
    </submittedName>
</protein>
<dbReference type="GO" id="GO:0020037">
    <property type="term" value="F:heme binding"/>
    <property type="evidence" value="ECO:0007669"/>
    <property type="project" value="InterPro"/>
</dbReference>
<dbReference type="PRINTS" id="PR00385">
    <property type="entry name" value="P450"/>
</dbReference>
<dbReference type="InterPro" id="IPR047146">
    <property type="entry name" value="Cyt_P450_E_CYP52_fungi"/>
</dbReference>
<evidence type="ECO:0000313" key="12">
    <source>
        <dbReference type="Proteomes" id="UP000053477"/>
    </source>
</evidence>
<keyword evidence="7 9" id="KW-0503">Monooxygenase</keyword>
<evidence type="ECO:0000256" key="4">
    <source>
        <dbReference type="ARBA" id="ARBA00022723"/>
    </source>
</evidence>
<dbReference type="InterPro" id="IPR001128">
    <property type="entry name" value="Cyt_P450"/>
</dbReference>
<sequence length="602" mass="68972">MWLNPKMYRTRLFLDVLRIFVFPVVTLYETQTYAGISLGFLAPPAYLGSIILWGFIRNLFYDYQQHRNCSRLGAKPIPRIKGKLPGNIDILLRMMKAFKTAYLMDVYLELFQEYQCTTLNTRILWVDQIITMEEEHMKFVSSTGFNHFWRGRRQKERMEEFLGNGIFNRDDEVWKMHRANARPFFARERISDFQTFEKHSAKTLSVLSQITAFNLPCDAQDLYARFTLDSASEFLFGNNLDTLSGTLPQPGLAQMGYKGSATNDAFGSFTQAFELAQCIITQRARLGYFWPLAEVRKNKMKEAALITKTWLDPIVERALEEKAKARRAGVEAPLADKTFLEHLTHSTEDVSLIRDELLSILLASRDTTACLLTFVTYFMAVYPEVTKRLREEVLATHGTHNVPTYESLRGLKYMRAVLNETLRLFPPVPLNVRESRPEPVSLPPAQQASFPGAKSIPTPKEHLYMPGSTPIMFMPLLMQRNPDLWGPDADVFDPDRWLDPKRISIVTANPMMYTPFSAGPRICVGQNFAYNEASFFLVKLLQQFDSFTLAPEFQPEGSLPPVTWKQKQGRQAIEKIWPSAALTLYVKGGLWVRFGKADHGDS</sequence>
<feature type="binding site" description="axial binding residue" evidence="8">
    <location>
        <position position="523"/>
    </location>
    <ligand>
        <name>heme</name>
        <dbReference type="ChEBI" id="CHEBI:30413"/>
    </ligand>
    <ligandPart>
        <name>Fe</name>
        <dbReference type="ChEBI" id="CHEBI:18248"/>
    </ligandPart>
</feature>
<name>A0A0H2RYN2_9AGAM</name>
<keyword evidence="4 8" id="KW-0479">Metal-binding</keyword>
<dbReference type="Proteomes" id="UP000053477">
    <property type="component" value="Unassembled WGS sequence"/>
</dbReference>
<reference evidence="11 12" key="1">
    <citation type="submission" date="2015-04" db="EMBL/GenBank/DDBJ databases">
        <title>Complete genome sequence of Schizopora paradoxa KUC8140, a cosmopolitan wood degrader in East Asia.</title>
        <authorList>
            <consortium name="DOE Joint Genome Institute"/>
            <person name="Min B."/>
            <person name="Park H."/>
            <person name="Jang Y."/>
            <person name="Kim J.-J."/>
            <person name="Kim K.H."/>
            <person name="Pangilinan J."/>
            <person name="Lipzen A."/>
            <person name="Riley R."/>
            <person name="Grigoriev I.V."/>
            <person name="Spatafora J.W."/>
            <person name="Choi I.-G."/>
        </authorList>
    </citation>
    <scope>NUCLEOTIDE SEQUENCE [LARGE SCALE GENOMIC DNA]</scope>
    <source>
        <strain evidence="11 12">KUC8140</strain>
    </source>
</reference>
<dbReference type="PRINTS" id="PR00463">
    <property type="entry name" value="EP450I"/>
</dbReference>
<dbReference type="Gene3D" id="1.10.630.10">
    <property type="entry name" value="Cytochrome P450"/>
    <property type="match status" value="1"/>
</dbReference>
<dbReference type="OrthoDB" id="1470350at2759"/>
<comment type="cofactor">
    <cofactor evidence="1 8">
        <name>heme</name>
        <dbReference type="ChEBI" id="CHEBI:30413"/>
    </cofactor>
</comment>
<comment type="similarity">
    <text evidence="2 9">Belongs to the cytochrome P450 family.</text>
</comment>
<proteinExistence type="inferred from homology"/>
<evidence type="ECO:0000256" key="6">
    <source>
        <dbReference type="ARBA" id="ARBA00023004"/>
    </source>
</evidence>
<dbReference type="STRING" id="27342.A0A0H2RYN2"/>
<dbReference type="EMBL" id="KQ085911">
    <property type="protein sequence ID" value="KLO16864.1"/>
    <property type="molecule type" value="Genomic_DNA"/>
</dbReference>
<dbReference type="PROSITE" id="PS00086">
    <property type="entry name" value="CYTOCHROME_P450"/>
    <property type="match status" value="1"/>
</dbReference>
<dbReference type="GO" id="GO:0016705">
    <property type="term" value="F:oxidoreductase activity, acting on paired donors, with incorporation or reduction of molecular oxygen"/>
    <property type="evidence" value="ECO:0007669"/>
    <property type="project" value="InterPro"/>
</dbReference>
<evidence type="ECO:0000256" key="7">
    <source>
        <dbReference type="ARBA" id="ARBA00023033"/>
    </source>
</evidence>
<evidence type="ECO:0000256" key="5">
    <source>
        <dbReference type="ARBA" id="ARBA00023002"/>
    </source>
</evidence>
<evidence type="ECO:0000256" key="8">
    <source>
        <dbReference type="PIRSR" id="PIRSR602401-1"/>
    </source>
</evidence>
<dbReference type="PANTHER" id="PTHR24287:SF1">
    <property type="entry name" value="P450, PUTATIVE (EUROFUNG)-RELATED"/>
    <property type="match status" value="1"/>
</dbReference>
<keyword evidence="10" id="KW-0812">Transmembrane</keyword>
<keyword evidence="3 8" id="KW-0349">Heme</keyword>
<evidence type="ECO:0000256" key="3">
    <source>
        <dbReference type="ARBA" id="ARBA00022617"/>
    </source>
</evidence>
<dbReference type="InterPro" id="IPR017972">
    <property type="entry name" value="Cyt_P450_CS"/>
</dbReference>